<protein>
    <submittedName>
        <fullName evidence="3">Rhodanese-like domain-containing protein</fullName>
    </submittedName>
</protein>
<dbReference type="EMBL" id="JBBLZC010000013">
    <property type="protein sequence ID" value="MEK0084239.1"/>
    <property type="molecule type" value="Genomic_DNA"/>
</dbReference>
<evidence type="ECO:0000256" key="1">
    <source>
        <dbReference type="SAM" id="SignalP"/>
    </source>
</evidence>
<dbReference type="Pfam" id="PF00581">
    <property type="entry name" value="Rhodanese"/>
    <property type="match status" value="1"/>
</dbReference>
<accession>A0ABU8XV45</accession>
<organism evidence="3 4">
    <name type="scientific">Benzoatithermus flavus</name>
    <dbReference type="NCBI Taxonomy" id="3108223"/>
    <lineage>
        <taxon>Bacteria</taxon>
        <taxon>Pseudomonadati</taxon>
        <taxon>Pseudomonadota</taxon>
        <taxon>Alphaproteobacteria</taxon>
        <taxon>Geminicoccales</taxon>
        <taxon>Geminicoccaceae</taxon>
        <taxon>Benzoatithermus</taxon>
    </lineage>
</organism>
<name>A0ABU8XV45_9PROT</name>
<proteinExistence type="predicted"/>
<sequence length="143" mass="14629">MRKDFWRALAVAGLLAAAQPASAQAPIVDAPTGQGVQGVGGVLIDIRTPREVAETGRPKGAVAVPLQGDDMVFRNGFVAEVTAAAGNDKARPVALIDANGQRAMFAAKLLASQGFSQVLVVGEGMLGSSLGPGWIARGLPVER</sequence>
<dbReference type="Gene3D" id="3.40.250.10">
    <property type="entry name" value="Rhodanese-like domain"/>
    <property type="match status" value="1"/>
</dbReference>
<feature type="domain" description="Rhodanese" evidence="2">
    <location>
        <begin position="37"/>
        <end position="143"/>
    </location>
</feature>
<dbReference type="PROSITE" id="PS50206">
    <property type="entry name" value="RHODANESE_3"/>
    <property type="match status" value="1"/>
</dbReference>
<keyword evidence="1" id="KW-0732">Signal</keyword>
<dbReference type="RefSeq" id="WP_418160088.1">
    <property type="nucleotide sequence ID" value="NZ_JBBLZC010000013.1"/>
</dbReference>
<reference evidence="3 4" key="1">
    <citation type="submission" date="2024-01" db="EMBL/GenBank/DDBJ databases">
        <title>Multi-omics insights into the function and evolution of sodium benzoate biodegradation pathways in Benzoatithermus flavus gen. nov., sp. nov. from hot spring.</title>
        <authorList>
            <person name="Hu C.-J."/>
            <person name="Li W.-J."/>
        </authorList>
    </citation>
    <scope>NUCLEOTIDE SEQUENCE [LARGE SCALE GENOMIC DNA]</scope>
    <source>
        <strain evidence="3 4">SYSU G07066</strain>
    </source>
</reference>
<feature type="chain" id="PRO_5047103222" evidence="1">
    <location>
        <begin position="24"/>
        <end position="143"/>
    </location>
</feature>
<evidence type="ECO:0000313" key="4">
    <source>
        <dbReference type="Proteomes" id="UP001375743"/>
    </source>
</evidence>
<evidence type="ECO:0000259" key="2">
    <source>
        <dbReference type="PROSITE" id="PS50206"/>
    </source>
</evidence>
<dbReference type="InterPro" id="IPR001763">
    <property type="entry name" value="Rhodanese-like_dom"/>
</dbReference>
<dbReference type="InterPro" id="IPR036873">
    <property type="entry name" value="Rhodanese-like_dom_sf"/>
</dbReference>
<dbReference type="Proteomes" id="UP001375743">
    <property type="component" value="Unassembled WGS sequence"/>
</dbReference>
<evidence type="ECO:0000313" key="3">
    <source>
        <dbReference type="EMBL" id="MEK0084239.1"/>
    </source>
</evidence>
<dbReference type="SUPFAM" id="SSF52821">
    <property type="entry name" value="Rhodanese/Cell cycle control phosphatase"/>
    <property type="match status" value="1"/>
</dbReference>
<dbReference type="CDD" id="cd00158">
    <property type="entry name" value="RHOD"/>
    <property type="match status" value="1"/>
</dbReference>
<comment type="caution">
    <text evidence="3">The sequence shown here is derived from an EMBL/GenBank/DDBJ whole genome shotgun (WGS) entry which is preliminary data.</text>
</comment>
<feature type="signal peptide" evidence="1">
    <location>
        <begin position="1"/>
        <end position="23"/>
    </location>
</feature>
<gene>
    <name evidence="3" type="ORF">U1T56_13835</name>
</gene>
<keyword evidence="4" id="KW-1185">Reference proteome</keyword>